<name>A0A1M7S2Q7_9ACTN</name>
<protein>
    <submittedName>
        <fullName evidence="1">Uncharacterized protein</fullName>
    </submittedName>
</protein>
<evidence type="ECO:0000313" key="2">
    <source>
        <dbReference type="Proteomes" id="UP000184428"/>
    </source>
</evidence>
<reference evidence="1 2" key="1">
    <citation type="submission" date="2016-12" db="EMBL/GenBank/DDBJ databases">
        <authorList>
            <person name="Song W.-J."/>
            <person name="Kurnit D.M."/>
        </authorList>
    </citation>
    <scope>NUCLEOTIDE SEQUENCE [LARGE SCALE GENOMIC DNA]</scope>
    <source>
        <strain evidence="1 2">DSM 43162</strain>
    </source>
</reference>
<dbReference type="AlphaFoldDB" id="A0A1M7S2Q7"/>
<dbReference type="EMBL" id="FRDM01000001">
    <property type="protein sequence ID" value="SHN52542.1"/>
    <property type="molecule type" value="Genomic_DNA"/>
</dbReference>
<evidence type="ECO:0000313" key="1">
    <source>
        <dbReference type="EMBL" id="SHN52542.1"/>
    </source>
</evidence>
<sequence>MPFGRRREISVTAVRFLPLHRASDGELVAYGRTPEEAVERWKLRYKQQRFSLLRDVPDAIGWAVLSPFL</sequence>
<organism evidence="1 2">
    <name type="scientific">Geodermatophilus obscurus</name>
    <dbReference type="NCBI Taxonomy" id="1861"/>
    <lineage>
        <taxon>Bacteria</taxon>
        <taxon>Bacillati</taxon>
        <taxon>Actinomycetota</taxon>
        <taxon>Actinomycetes</taxon>
        <taxon>Geodermatophilales</taxon>
        <taxon>Geodermatophilaceae</taxon>
        <taxon>Geodermatophilus</taxon>
    </lineage>
</organism>
<dbReference type="Proteomes" id="UP000184428">
    <property type="component" value="Unassembled WGS sequence"/>
</dbReference>
<proteinExistence type="predicted"/>
<gene>
    <name evidence="1" type="ORF">SAMN05660350_00398</name>
</gene>
<accession>A0A1M7S2Q7</accession>